<evidence type="ECO:0000256" key="4">
    <source>
        <dbReference type="ARBA" id="ARBA00023010"/>
    </source>
</evidence>
<name>A0A813T9Q4_9BILA</name>
<dbReference type="InterPro" id="IPR036388">
    <property type="entry name" value="WH-like_DNA-bd_sf"/>
</dbReference>
<gene>
    <name evidence="14" type="ORF">JXQ802_LOCUS4624</name>
</gene>
<evidence type="ECO:0000313" key="15">
    <source>
        <dbReference type="Proteomes" id="UP000663870"/>
    </source>
</evidence>
<dbReference type="AlphaFoldDB" id="A0A813T9Q4"/>
<comment type="function">
    <text evidence="10">Component of the PEX13-PEX14 docking complex, a translocon channel that specifically mediates the import of peroxisomal cargo proteins bound to PEX5 receptor. The PEX13-PEX14 docking complex forms a large import pore which can be opened to a diameter of about 9 nm. Mechanistically, PEX5 receptor along with cargo proteins associates with the PEX14 subunit of the PEX13-PEX14 docking complex in the cytosol, leading to the insertion of the receptor into the organelle membrane with the concomitant translocation of the cargo into the peroxisome matrix.</text>
</comment>
<evidence type="ECO:0000256" key="1">
    <source>
        <dbReference type="ARBA" id="ARBA00005443"/>
    </source>
</evidence>
<keyword evidence="3 10" id="KW-0653">Protein transport</keyword>
<dbReference type="PANTHER" id="PTHR23058">
    <property type="entry name" value="PEROXISOMAL MEMBRANE PROTEIN PEX14"/>
    <property type="match status" value="1"/>
</dbReference>
<dbReference type="EMBL" id="CAJNOL010000066">
    <property type="protein sequence ID" value="CAF0808937.1"/>
    <property type="molecule type" value="Genomic_DNA"/>
</dbReference>
<keyword evidence="6 10" id="KW-0576">Peroxisome</keyword>
<feature type="compositionally biased region" description="Low complexity" evidence="12">
    <location>
        <begin position="237"/>
        <end position="250"/>
    </location>
</feature>
<dbReference type="GO" id="GO:0005102">
    <property type="term" value="F:signaling receptor binding"/>
    <property type="evidence" value="ECO:0007669"/>
    <property type="project" value="TreeGrafter"/>
</dbReference>
<comment type="similarity">
    <text evidence="1 10">Belongs to the peroxin-14 family.</text>
</comment>
<comment type="subcellular location">
    <subcellularLocation>
        <location evidence="9 10">Peroxisome membrane</location>
    </subcellularLocation>
</comment>
<organism evidence="14 15">
    <name type="scientific">Rotaria sordida</name>
    <dbReference type="NCBI Taxonomy" id="392033"/>
    <lineage>
        <taxon>Eukaryota</taxon>
        <taxon>Metazoa</taxon>
        <taxon>Spiralia</taxon>
        <taxon>Gnathifera</taxon>
        <taxon>Rotifera</taxon>
        <taxon>Eurotatoria</taxon>
        <taxon>Bdelloidea</taxon>
        <taxon>Philodinida</taxon>
        <taxon>Philodinidae</taxon>
        <taxon>Rotaria</taxon>
    </lineage>
</organism>
<evidence type="ECO:0000259" key="13">
    <source>
        <dbReference type="Pfam" id="PF04695"/>
    </source>
</evidence>
<protein>
    <recommendedName>
        <fullName evidence="7 10">Peroxisomal membrane protein PEX14</fullName>
    </recommendedName>
    <alternativeName>
        <fullName evidence="8 10">Peroxin-14</fullName>
    </alternativeName>
</protein>
<accession>A0A813T9Q4</accession>
<keyword evidence="15" id="KW-1185">Reference proteome</keyword>
<dbReference type="GO" id="GO:1990429">
    <property type="term" value="C:peroxisomal importomer complex"/>
    <property type="evidence" value="ECO:0007669"/>
    <property type="project" value="TreeGrafter"/>
</dbReference>
<keyword evidence="11" id="KW-0175">Coiled coil</keyword>
<keyword evidence="5 10" id="KW-0472">Membrane</keyword>
<dbReference type="PANTHER" id="PTHR23058:SF0">
    <property type="entry name" value="PEROXISOMAL MEMBRANE PROTEIN PEX14"/>
    <property type="match status" value="1"/>
</dbReference>
<evidence type="ECO:0000256" key="10">
    <source>
        <dbReference type="RuleBase" id="RU367032"/>
    </source>
</evidence>
<dbReference type="Gene3D" id="1.10.10.10">
    <property type="entry name" value="Winged helix-like DNA-binding domain superfamily/Winged helix DNA-binding domain"/>
    <property type="match status" value="1"/>
</dbReference>
<evidence type="ECO:0000256" key="12">
    <source>
        <dbReference type="SAM" id="MobiDB-lite"/>
    </source>
</evidence>
<feature type="domain" description="Peroxisome membrane anchor protein Pex14p N-terminal" evidence="13">
    <location>
        <begin position="12"/>
        <end position="55"/>
    </location>
</feature>
<evidence type="ECO:0000313" key="14">
    <source>
        <dbReference type="EMBL" id="CAF0808937.1"/>
    </source>
</evidence>
<dbReference type="Pfam" id="PF04695">
    <property type="entry name" value="Pex14_N"/>
    <property type="match status" value="1"/>
</dbReference>
<comment type="caution">
    <text evidence="14">The sequence shown here is derived from an EMBL/GenBank/DDBJ whole genome shotgun (WGS) entry which is preliminary data.</text>
</comment>
<proteinExistence type="inferred from homology"/>
<evidence type="ECO:0000256" key="5">
    <source>
        <dbReference type="ARBA" id="ARBA00023136"/>
    </source>
</evidence>
<feature type="region of interest" description="Disordered" evidence="12">
    <location>
        <begin position="197"/>
        <end position="250"/>
    </location>
</feature>
<dbReference type="InterPro" id="IPR025655">
    <property type="entry name" value="PEX14"/>
</dbReference>
<evidence type="ECO:0000256" key="11">
    <source>
        <dbReference type="SAM" id="Coils"/>
    </source>
</evidence>
<feature type="compositionally biased region" description="Basic and acidic residues" evidence="12">
    <location>
        <begin position="227"/>
        <end position="236"/>
    </location>
</feature>
<evidence type="ECO:0000256" key="8">
    <source>
        <dbReference type="ARBA" id="ARBA00029691"/>
    </source>
</evidence>
<dbReference type="Proteomes" id="UP000663870">
    <property type="component" value="Unassembled WGS sequence"/>
</dbReference>
<evidence type="ECO:0000256" key="2">
    <source>
        <dbReference type="ARBA" id="ARBA00022448"/>
    </source>
</evidence>
<dbReference type="InterPro" id="IPR006785">
    <property type="entry name" value="Pex14_N"/>
</dbReference>
<evidence type="ECO:0000256" key="3">
    <source>
        <dbReference type="ARBA" id="ARBA00022927"/>
    </source>
</evidence>
<dbReference type="GO" id="GO:0016560">
    <property type="term" value="P:protein import into peroxisome matrix, docking"/>
    <property type="evidence" value="ECO:0007669"/>
    <property type="project" value="UniProtKB-UniRule"/>
</dbReference>
<reference evidence="14" key="1">
    <citation type="submission" date="2021-02" db="EMBL/GenBank/DDBJ databases">
        <authorList>
            <person name="Nowell W R."/>
        </authorList>
    </citation>
    <scope>NUCLEOTIDE SEQUENCE</scope>
</reference>
<dbReference type="GO" id="GO:0005778">
    <property type="term" value="C:peroxisomal membrane"/>
    <property type="evidence" value="ECO:0007669"/>
    <property type="project" value="UniProtKB-SubCell"/>
</dbReference>
<feature type="coiled-coil region" evidence="11">
    <location>
        <begin position="108"/>
        <end position="135"/>
    </location>
</feature>
<evidence type="ECO:0000256" key="6">
    <source>
        <dbReference type="ARBA" id="ARBA00023140"/>
    </source>
</evidence>
<evidence type="ECO:0000256" key="9">
    <source>
        <dbReference type="ARBA" id="ARBA00046271"/>
    </source>
</evidence>
<keyword evidence="2 10" id="KW-0813">Transport</keyword>
<keyword evidence="4" id="KW-0811">Translocation</keyword>
<evidence type="ECO:0000256" key="7">
    <source>
        <dbReference type="ARBA" id="ARBA00029502"/>
    </source>
</evidence>
<sequence>MTDETVPPNNIRSDLVDIAISFLKNPKVAHEPMDKKRDFLQKKGLTDNEIDYAFKIIPQPQETPKEIVPSHQPSFLRRILSDLILAGILGYALKIIKRWFQSKQSIKTNELNETIKNLQKTVQDMQTSINKLEQTADQFYSATNSSTTYGSSPLEEIKREIQTLKSLYLSRSQFPPIPQVPPKIPSWQLDAAEKLKARASPVIDETTTKKTNDDTKEDGDSIVLVSENDKKSDDGSRLSLSPSSESSNDA</sequence>